<organism evidence="3 4">
    <name type="scientific">Piromyces finnis</name>
    <dbReference type="NCBI Taxonomy" id="1754191"/>
    <lineage>
        <taxon>Eukaryota</taxon>
        <taxon>Fungi</taxon>
        <taxon>Fungi incertae sedis</taxon>
        <taxon>Chytridiomycota</taxon>
        <taxon>Chytridiomycota incertae sedis</taxon>
        <taxon>Neocallimastigomycetes</taxon>
        <taxon>Neocallimastigales</taxon>
        <taxon>Neocallimastigaceae</taxon>
        <taxon>Piromyces</taxon>
    </lineage>
</organism>
<reference evidence="3 4" key="1">
    <citation type="submission" date="2016-08" db="EMBL/GenBank/DDBJ databases">
        <title>Genomes of anaerobic fungi encode conserved fungal cellulosomes for biomass hydrolysis.</title>
        <authorList>
            <consortium name="DOE Joint Genome Institute"/>
            <person name="Haitjema C.H."/>
            <person name="Gilmore S.P."/>
            <person name="Henske J.K."/>
            <person name="Solomon K.V."/>
            <person name="De Groot R."/>
            <person name="Kuo A."/>
            <person name="Mondo S.J."/>
            <person name="Salamov A.A."/>
            <person name="Labutti K."/>
            <person name="Zhao Z."/>
            <person name="Chiniquy J."/>
            <person name="Barry K."/>
            <person name="Brewer H.M."/>
            <person name="Purvine S.O."/>
            <person name="Wright A.T."/>
            <person name="Boxma B."/>
            <person name="Van Alen T."/>
            <person name="Hackstein J.H."/>
            <person name="Baker S.E."/>
            <person name="Grigoriev I.V."/>
            <person name="O'Malley M.A."/>
        </authorList>
    </citation>
    <scope>NUCLEOTIDE SEQUENCE [LARGE SCALE GENOMIC DNA]</scope>
    <source>
        <strain evidence="4">finn</strain>
    </source>
</reference>
<name>A0A1Y1V2D8_9FUNG</name>
<proteinExistence type="predicted"/>
<feature type="coiled-coil region" evidence="1">
    <location>
        <begin position="1235"/>
        <end position="1291"/>
    </location>
</feature>
<dbReference type="OrthoDB" id="2162244at2759"/>
<comment type="caution">
    <text evidence="3">The sequence shown here is derived from an EMBL/GenBank/DDBJ whole genome shotgun (WGS) entry which is preliminary data.</text>
</comment>
<accession>A0A1Y1V2D8</accession>
<feature type="region of interest" description="Disordered" evidence="2">
    <location>
        <begin position="446"/>
        <end position="489"/>
    </location>
</feature>
<feature type="coiled-coil region" evidence="1">
    <location>
        <begin position="801"/>
        <end position="860"/>
    </location>
</feature>
<feature type="compositionally biased region" description="Low complexity" evidence="2">
    <location>
        <begin position="195"/>
        <end position="207"/>
    </location>
</feature>
<feature type="compositionally biased region" description="Low complexity" evidence="2">
    <location>
        <begin position="170"/>
        <end position="188"/>
    </location>
</feature>
<evidence type="ECO:0000313" key="3">
    <source>
        <dbReference type="EMBL" id="ORX45615.1"/>
    </source>
</evidence>
<feature type="region of interest" description="Disordered" evidence="2">
    <location>
        <begin position="148"/>
        <end position="207"/>
    </location>
</feature>
<feature type="non-terminal residue" evidence="3">
    <location>
        <position position="1"/>
    </location>
</feature>
<dbReference type="EMBL" id="MCFH01000039">
    <property type="protein sequence ID" value="ORX45615.1"/>
    <property type="molecule type" value="Genomic_DNA"/>
</dbReference>
<reference evidence="3 4" key="2">
    <citation type="submission" date="2016-08" db="EMBL/GenBank/DDBJ databases">
        <title>Pervasive Adenine N6-methylation of Active Genes in Fungi.</title>
        <authorList>
            <consortium name="DOE Joint Genome Institute"/>
            <person name="Mondo S.J."/>
            <person name="Dannebaum R.O."/>
            <person name="Kuo R.C."/>
            <person name="Labutti K."/>
            <person name="Haridas S."/>
            <person name="Kuo A."/>
            <person name="Salamov A."/>
            <person name="Ahrendt S.R."/>
            <person name="Lipzen A."/>
            <person name="Sullivan W."/>
            <person name="Andreopoulos W.B."/>
            <person name="Clum A."/>
            <person name="Lindquist E."/>
            <person name="Daum C."/>
            <person name="Ramamoorthy G.K."/>
            <person name="Gryganskyi A."/>
            <person name="Culley D."/>
            <person name="Magnuson J.K."/>
            <person name="James T.Y."/>
            <person name="O'Malley M.A."/>
            <person name="Stajich J.E."/>
            <person name="Spatafora J.W."/>
            <person name="Visel A."/>
            <person name="Grigoriev I.V."/>
        </authorList>
    </citation>
    <scope>NUCLEOTIDE SEQUENCE [LARGE SCALE GENOMIC DNA]</scope>
    <source>
        <strain evidence="4">finn</strain>
    </source>
</reference>
<protein>
    <submittedName>
        <fullName evidence="3">Uncharacterized protein</fullName>
    </submittedName>
</protein>
<sequence length="1424" mass="165577">NENNINRISDNSLTEEQFDILLNQTVNSDIFQISSLQFNISTDHSRDVELFEPPEVSIEKIKQELNDMNFFDESNENRILEEEVEKNNNIGQDDNIDFNFDLINNKILNLDSINKSYSKIEIIKTTSEKEDNLNLKFNKDNIIIQDNNNILNNNSNSNSKSNNNDRDNNNKNNTCNNSTNINSVNKSINSDKENNSQLNNLNCKNKNNTNNTFLDEIDKSMGSFSNKVSTAEFLKSELNSNNTSLYDINIGNKKSLVELFKENKSVESLHSKINSSFNLSLSNSLSNKPKINLESTNLLSKSPEKSSIINNKTDNSIVKNLDLNFNNFNQSQINENLNNQTNNSLSSIILSASKQTKDQNSSFLFSYTGEQSGKEDLNNFSILNNQHLSKPPLPKTSQSFIIDNSNIKNNVFSNSLSLNLDKATSSNNSIISNLLGKSQSLNKSFLNSDNEEDSKSLLNKSQSSKKSFLNSSLEGNRENRLNKSQSSNKSFLNTTLEDINKNMQLNKSQTSSKILNIDSLEDIKNNQMNKSQSSNKSVLGYGLNIVDNTMDEQNILKKESSVTLYDTQKENNNEVNFSLLNSNSNIQEAIQVNNNEVSFDRQSIYEYINTMNKENNTSMTDNSIYNYIFNIKNTKNANQTTNDKLEIKDLIVDNSMTNEPLNPNNISLPTKSLQHSLNKSLNANTNSQNSNHLNSFVNSTSIANKTKSGINNNNISTQSIKEHLTSVNTKTNNSINNESLIGNTNLRSSQNSSMKTIQQNNSLRRNSIQSTEKLPSINKFIEEIRNKYNDLPSAEVNRMVLKELTEECQHLKNLNEVQLKLNKELESRLELKNKENKNEMEQLKEKYETMMNNIQEADNKKTSFLQNQINILEKQLIETNESQAQIASMQRNFQQQQEINILNIKRDLTKKYEEQLQELREILQEKNTFIKKLESDHQLKQAEYYKEKSNLQEELVKIKENNEEKDQQIINLKERAEKPITKEFSQQFDKGLEEKQEIITNYKTEMDSVRLLLYTNINYVDDFNREHQASPSSGVEYPSNSKSHEKYLKSLSLKQLVQTYIEQVNRSNEQISKLKIIDRNKNDYVREMEKQIENLEVMQKQIMMENQNSIAMVENNYIKELKDQKDRYENDIITLKNQYDKIQDTLQQKEEQLKEIASKKTFPKSSLKELLEIYPNEFEEFKSEIESVVWKKLDEAWHARFKEDLTTASSRITQHCSEAYASAIAKLKTQSVAFKNKLENEFEKKFKKYVDERNKETQHLKYKYEQNQKQLDELKKQLNESKKTVKSLSQITYQHSQTEEKYHQALLDMKALYKSRLKKMYEDISKKKKEWIDQKITIEKEWENRYKTLKSEYYDKLRKAENELKIIKRQMPLKQRSFTDINEIDSHPDKERLHDVYTESEYYSNPEDESYMTSQPPNNYYSRN</sequence>
<feature type="coiled-coil region" evidence="1">
    <location>
        <begin position="902"/>
        <end position="975"/>
    </location>
</feature>
<gene>
    <name evidence="3" type="ORF">BCR36DRAFT_110151</name>
</gene>
<keyword evidence="1" id="KW-0175">Coiled coil</keyword>
<feature type="compositionally biased region" description="Polar residues" evidence="2">
    <location>
        <begin position="1411"/>
        <end position="1424"/>
    </location>
</feature>
<feature type="region of interest" description="Disordered" evidence="2">
    <location>
        <begin position="1403"/>
        <end position="1424"/>
    </location>
</feature>
<dbReference type="Proteomes" id="UP000193719">
    <property type="component" value="Unassembled WGS sequence"/>
</dbReference>
<feature type="compositionally biased region" description="Low complexity" evidence="2">
    <location>
        <begin position="456"/>
        <end position="473"/>
    </location>
</feature>
<evidence type="ECO:0000256" key="1">
    <source>
        <dbReference type="SAM" id="Coils"/>
    </source>
</evidence>
<keyword evidence="4" id="KW-1185">Reference proteome</keyword>
<feature type="coiled-coil region" evidence="1">
    <location>
        <begin position="1081"/>
        <end position="1159"/>
    </location>
</feature>
<feature type="compositionally biased region" description="Low complexity" evidence="2">
    <location>
        <begin position="148"/>
        <end position="162"/>
    </location>
</feature>
<evidence type="ECO:0000313" key="4">
    <source>
        <dbReference type="Proteomes" id="UP000193719"/>
    </source>
</evidence>
<evidence type="ECO:0000256" key="2">
    <source>
        <dbReference type="SAM" id="MobiDB-lite"/>
    </source>
</evidence>